<dbReference type="InterPro" id="IPR037143">
    <property type="entry name" value="4-PPantetheinyl_Trfase_dom_sf"/>
</dbReference>
<dbReference type="PANTHER" id="PTHR12215">
    <property type="entry name" value="PHOSPHOPANTETHEINE TRANSFERASE"/>
    <property type="match status" value="1"/>
</dbReference>
<dbReference type="GO" id="GO:0005829">
    <property type="term" value="C:cytosol"/>
    <property type="evidence" value="ECO:0007669"/>
    <property type="project" value="TreeGrafter"/>
</dbReference>
<dbReference type="RefSeq" id="XP_001645699.1">
    <property type="nucleotide sequence ID" value="XM_001645649.1"/>
</dbReference>
<evidence type="ECO:0000313" key="5">
    <source>
        <dbReference type="Proteomes" id="UP000000267"/>
    </source>
</evidence>
<dbReference type="eggNOG" id="KOG0945">
    <property type="taxonomic scope" value="Eukaryota"/>
</dbReference>
<feature type="domain" description="4'-phosphopantetheinyl transferase" evidence="3">
    <location>
        <begin position="149"/>
        <end position="251"/>
    </location>
</feature>
<dbReference type="KEGG" id="vpo:Kpol_1043p31"/>
<dbReference type="EC" id="2.7.8.7" evidence="1"/>
<dbReference type="AlphaFoldDB" id="A7TIP9"/>
<evidence type="ECO:0000256" key="1">
    <source>
        <dbReference type="ARBA" id="ARBA00013172"/>
    </source>
</evidence>
<dbReference type="Proteomes" id="UP000000267">
    <property type="component" value="Unassembled WGS sequence"/>
</dbReference>
<dbReference type="GeneID" id="5546095"/>
<name>A7TIP9_VANPO</name>
<protein>
    <recommendedName>
        <fullName evidence="1">holo-[acyl-carrier-protein] synthase</fullName>
        <ecNumber evidence="1">2.7.8.7</ecNumber>
    </recommendedName>
</protein>
<dbReference type="InParanoid" id="A7TIP9"/>
<reference evidence="4 5" key="1">
    <citation type="journal article" date="2007" name="Proc. Natl. Acad. Sci. U.S.A.">
        <title>Independent sorting-out of thousands of duplicated gene pairs in two yeast species descended from a whole-genome duplication.</title>
        <authorList>
            <person name="Scannell D.R."/>
            <person name="Frank A.C."/>
            <person name="Conant G.C."/>
            <person name="Byrne K.P."/>
            <person name="Woolfit M."/>
            <person name="Wolfe K.H."/>
        </authorList>
    </citation>
    <scope>NUCLEOTIDE SEQUENCE [LARGE SCALE GENOMIC DNA]</scope>
    <source>
        <strain evidence="5">ATCC 22028 / DSM 70294 / BCRC 21397 / CBS 2163 / NBRC 10782 / NRRL Y-8283 / UCD 57-17</strain>
    </source>
</reference>
<dbReference type="STRING" id="436907.A7TIP9"/>
<dbReference type="Pfam" id="PF01648">
    <property type="entry name" value="ACPS"/>
    <property type="match status" value="1"/>
</dbReference>
<dbReference type="Gene3D" id="3.90.470.20">
    <property type="entry name" value="4'-phosphopantetheinyl transferase domain"/>
    <property type="match status" value="2"/>
</dbReference>
<dbReference type="HOGENOM" id="CLU_075352_1_0_1"/>
<accession>A7TIP9</accession>
<dbReference type="InterPro" id="IPR008278">
    <property type="entry name" value="4-PPantetheinyl_Trfase_dom"/>
</dbReference>
<dbReference type="GO" id="GO:0008897">
    <property type="term" value="F:holo-[acyl-carrier-protein] synthase activity"/>
    <property type="evidence" value="ECO:0007669"/>
    <property type="project" value="UniProtKB-EC"/>
</dbReference>
<dbReference type="PhylomeDB" id="A7TIP9"/>
<dbReference type="EMBL" id="DS480397">
    <property type="protein sequence ID" value="EDO17841.1"/>
    <property type="molecule type" value="Genomic_DNA"/>
</dbReference>
<dbReference type="GO" id="GO:0019878">
    <property type="term" value="P:lysine biosynthetic process via aminoadipic acid"/>
    <property type="evidence" value="ECO:0007669"/>
    <property type="project" value="EnsemblFungi"/>
</dbReference>
<evidence type="ECO:0000259" key="3">
    <source>
        <dbReference type="Pfam" id="PF01648"/>
    </source>
</evidence>
<dbReference type="GO" id="GO:0000287">
    <property type="term" value="F:magnesium ion binding"/>
    <property type="evidence" value="ECO:0007669"/>
    <property type="project" value="InterPro"/>
</dbReference>
<dbReference type="SUPFAM" id="SSF56214">
    <property type="entry name" value="4'-phosphopantetheinyl transferase"/>
    <property type="match status" value="2"/>
</dbReference>
<evidence type="ECO:0000256" key="2">
    <source>
        <dbReference type="ARBA" id="ARBA00022679"/>
    </source>
</evidence>
<keyword evidence="5" id="KW-1185">Reference proteome</keyword>
<keyword evidence="2" id="KW-0808">Transferase</keyword>
<dbReference type="InterPro" id="IPR050559">
    <property type="entry name" value="P-Pant_transferase_sf"/>
</dbReference>
<sequence length="282" mass="32225">MNNGDEFIDVSVEQLLNTPIANGLVILIDTSDDAIEFLKDDFEFEQALRLLPMAWQLGVINKKNLKSKYISLCNRILQIFGCAILSPNKIKDFKSLSFTTNEYGKPETPGIAFNMSNGDRLVGMFAIRYYSQSEELPHHIHHLHSNQLVGIDIASTNDYHIGDEELFHTIFCPDELELLKSSNPVTTSKSFAHLWSFKECYIKYIGKGLHYDNLSELNFSNHINTPTSNISIDNNPLTFHSKWSNQEVITICYNEPPLTLNNPPNFYILNIKDIISQMNNYI</sequence>
<dbReference type="OrthoDB" id="26719at2759"/>
<dbReference type="PANTHER" id="PTHR12215:SF10">
    <property type="entry name" value="L-AMINOADIPATE-SEMIALDEHYDE DEHYDROGENASE-PHOSPHOPANTETHEINYL TRANSFERASE"/>
    <property type="match status" value="1"/>
</dbReference>
<evidence type="ECO:0000313" key="4">
    <source>
        <dbReference type="EMBL" id="EDO17841.1"/>
    </source>
</evidence>
<organism evidence="5">
    <name type="scientific">Vanderwaltozyma polyspora (strain ATCC 22028 / DSM 70294 / BCRC 21397 / CBS 2163 / NBRC 10782 / NRRL Y-8283 / UCD 57-17)</name>
    <name type="common">Kluyveromyces polysporus</name>
    <dbReference type="NCBI Taxonomy" id="436907"/>
    <lineage>
        <taxon>Eukaryota</taxon>
        <taxon>Fungi</taxon>
        <taxon>Dikarya</taxon>
        <taxon>Ascomycota</taxon>
        <taxon>Saccharomycotina</taxon>
        <taxon>Saccharomycetes</taxon>
        <taxon>Saccharomycetales</taxon>
        <taxon>Saccharomycetaceae</taxon>
        <taxon>Vanderwaltozyma</taxon>
    </lineage>
</organism>
<proteinExistence type="predicted"/>
<dbReference type="OMA" id="PWAGIFV"/>
<dbReference type="FunCoup" id="A7TIP9">
    <property type="interactions" value="46"/>
</dbReference>
<gene>
    <name evidence="4" type="ORF">Kpol_1043p31</name>
</gene>